<dbReference type="SUPFAM" id="SSF56801">
    <property type="entry name" value="Acetyl-CoA synthetase-like"/>
    <property type="match status" value="1"/>
</dbReference>
<evidence type="ECO:0000259" key="12">
    <source>
        <dbReference type="Pfam" id="PF13193"/>
    </source>
</evidence>
<accession>A0A5J9URA5</accession>
<evidence type="ECO:0000256" key="7">
    <source>
        <dbReference type="ARBA" id="ARBA00022842"/>
    </source>
</evidence>
<evidence type="ECO:0000256" key="3">
    <source>
        <dbReference type="ARBA" id="ARBA00012959"/>
    </source>
</evidence>
<comment type="catalytic activity">
    <reaction evidence="9">
        <text>(E)-4-coumaroyl-AMP + CoA = (E)-4-coumaroyl-CoA + AMP + H(+)</text>
        <dbReference type="Rhea" id="RHEA:72423"/>
        <dbReference type="ChEBI" id="CHEBI:15378"/>
        <dbReference type="ChEBI" id="CHEBI:57287"/>
        <dbReference type="ChEBI" id="CHEBI:85008"/>
        <dbReference type="ChEBI" id="CHEBI:192348"/>
        <dbReference type="ChEBI" id="CHEBI:456215"/>
    </reaction>
    <physiologicalReaction direction="left-to-right" evidence="9">
        <dbReference type="Rhea" id="RHEA:72424"/>
    </physiologicalReaction>
</comment>
<comment type="catalytic activity">
    <reaction evidence="10">
        <text>(E)-4-coumarate + ATP + CoA = (E)-4-coumaroyl-CoA + AMP + diphosphate</text>
        <dbReference type="Rhea" id="RHEA:19641"/>
        <dbReference type="ChEBI" id="CHEBI:12876"/>
        <dbReference type="ChEBI" id="CHEBI:30616"/>
        <dbReference type="ChEBI" id="CHEBI:33019"/>
        <dbReference type="ChEBI" id="CHEBI:57287"/>
        <dbReference type="ChEBI" id="CHEBI:85008"/>
        <dbReference type="ChEBI" id="CHEBI:456215"/>
        <dbReference type="EC" id="6.2.1.12"/>
    </reaction>
    <physiologicalReaction direction="left-to-right" evidence="10">
        <dbReference type="Rhea" id="RHEA:19642"/>
    </physiologicalReaction>
</comment>
<evidence type="ECO:0000256" key="6">
    <source>
        <dbReference type="ARBA" id="ARBA00022840"/>
    </source>
</evidence>
<dbReference type="InterPro" id="IPR000873">
    <property type="entry name" value="AMP-dep_synth/lig_dom"/>
</dbReference>
<evidence type="ECO:0000256" key="2">
    <source>
        <dbReference type="ARBA" id="ARBA00006432"/>
    </source>
</evidence>
<comment type="caution">
    <text evidence="13">The sequence shown here is derived from an EMBL/GenBank/DDBJ whole genome shotgun (WGS) entry which is preliminary data.</text>
</comment>
<dbReference type="EMBL" id="RWGY01000013">
    <property type="protein sequence ID" value="TVU25687.1"/>
    <property type="molecule type" value="Genomic_DNA"/>
</dbReference>
<dbReference type="Gene3D" id="3.40.50.12780">
    <property type="entry name" value="N-terminal domain of ligase-like"/>
    <property type="match status" value="1"/>
</dbReference>
<dbReference type="GO" id="GO:0005524">
    <property type="term" value="F:ATP binding"/>
    <property type="evidence" value="ECO:0007669"/>
    <property type="project" value="UniProtKB-KW"/>
</dbReference>
<feature type="domain" description="AMP-dependent synthetase/ligase" evidence="11">
    <location>
        <begin position="52"/>
        <end position="401"/>
    </location>
</feature>
<comment type="similarity">
    <text evidence="2">Belongs to the ATP-dependent AMP-binding enzyme family.</text>
</comment>
<dbReference type="GO" id="GO:0106290">
    <property type="term" value="F:trans-cinnamate-CoA ligase activity"/>
    <property type="evidence" value="ECO:0007669"/>
    <property type="project" value="UniProtKB-ARBA"/>
</dbReference>
<evidence type="ECO:0000313" key="14">
    <source>
        <dbReference type="Proteomes" id="UP000324897"/>
    </source>
</evidence>
<evidence type="ECO:0000313" key="13">
    <source>
        <dbReference type="EMBL" id="TVU25687.1"/>
    </source>
</evidence>
<dbReference type="Gene3D" id="3.30.300.30">
    <property type="match status" value="1"/>
</dbReference>
<dbReference type="PANTHER" id="PTHR24096">
    <property type="entry name" value="LONG-CHAIN-FATTY-ACID--COA LIGASE"/>
    <property type="match status" value="1"/>
</dbReference>
<dbReference type="InterPro" id="IPR025110">
    <property type="entry name" value="AMP-bd_C"/>
</dbReference>
<dbReference type="Gramene" id="TVU25687">
    <property type="protein sequence ID" value="TVU25687"/>
    <property type="gene ID" value="EJB05_28192"/>
</dbReference>
<dbReference type="GO" id="GO:0016207">
    <property type="term" value="F:4-coumarate-CoA ligase activity"/>
    <property type="evidence" value="ECO:0007669"/>
    <property type="project" value="UniProtKB-EC"/>
</dbReference>
<comment type="catalytic activity">
    <reaction evidence="8">
        <text>(E)-4-coumarate + ATP + H(+) = (E)-4-coumaroyl-AMP + diphosphate</text>
        <dbReference type="Rhea" id="RHEA:72419"/>
        <dbReference type="ChEBI" id="CHEBI:12876"/>
        <dbReference type="ChEBI" id="CHEBI:15378"/>
        <dbReference type="ChEBI" id="CHEBI:30616"/>
        <dbReference type="ChEBI" id="CHEBI:33019"/>
        <dbReference type="ChEBI" id="CHEBI:192348"/>
    </reaction>
    <physiologicalReaction direction="left-to-right" evidence="8">
        <dbReference type="Rhea" id="RHEA:72420"/>
    </physiologicalReaction>
</comment>
<feature type="domain" description="AMP-binding enzyme C-terminal" evidence="12">
    <location>
        <begin position="453"/>
        <end position="505"/>
    </location>
</feature>
<dbReference type="InterPro" id="IPR020845">
    <property type="entry name" value="AMP-binding_CS"/>
</dbReference>
<evidence type="ECO:0000259" key="11">
    <source>
        <dbReference type="Pfam" id="PF00501"/>
    </source>
</evidence>
<reference evidence="13 14" key="1">
    <citation type="journal article" date="2019" name="Sci. Rep.">
        <title>A high-quality genome of Eragrostis curvula grass provides insights into Poaceae evolution and supports new strategies to enhance forage quality.</title>
        <authorList>
            <person name="Carballo J."/>
            <person name="Santos B.A.C.M."/>
            <person name="Zappacosta D."/>
            <person name="Garbus I."/>
            <person name="Selva J.P."/>
            <person name="Gallo C.A."/>
            <person name="Diaz A."/>
            <person name="Albertini E."/>
            <person name="Caccamo M."/>
            <person name="Echenique V."/>
        </authorList>
    </citation>
    <scope>NUCLEOTIDE SEQUENCE [LARGE SCALE GENOMIC DNA]</scope>
    <source>
        <strain evidence="14">cv. Victoria</strain>
        <tissue evidence="13">Leaf</tissue>
    </source>
</reference>
<feature type="non-terminal residue" evidence="13">
    <location>
        <position position="1"/>
    </location>
</feature>
<organism evidence="13 14">
    <name type="scientific">Eragrostis curvula</name>
    <name type="common">weeping love grass</name>
    <dbReference type="NCBI Taxonomy" id="38414"/>
    <lineage>
        <taxon>Eukaryota</taxon>
        <taxon>Viridiplantae</taxon>
        <taxon>Streptophyta</taxon>
        <taxon>Embryophyta</taxon>
        <taxon>Tracheophyta</taxon>
        <taxon>Spermatophyta</taxon>
        <taxon>Magnoliopsida</taxon>
        <taxon>Liliopsida</taxon>
        <taxon>Poales</taxon>
        <taxon>Poaceae</taxon>
        <taxon>PACMAD clade</taxon>
        <taxon>Chloridoideae</taxon>
        <taxon>Eragrostideae</taxon>
        <taxon>Eragrostidinae</taxon>
        <taxon>Eragrostis</taxon>
    </lineage>
</organism>
<keyword evidence="5" id="KW-0547">Nucleotide-binding</keyword>
<dbReference type="Pfam" id="PF00501">
    <property type="entry name" value="AMP-binding"/>
    <property type="match status" value="1"/>
</dbReference>
<evidence type="ECO:0000256" key="1">
    <source>
        <dbReference type="ARBA" id="ARBA00001946"/>
    </source>
</evidence>
<sequence length="506" mass="53896">MPPPPAAVDPSSGYCAATGTFHSLRAPLPLPPPDRPLSFPAHAFSLLPSPLPTQPALIDSATGEAVSFPAFLSRVRALAAALRVLLRVSPGDVVFVLAPPGVHIPVLYYALMAVGAVVSPANPALTAGEISSLVALSNPSLAFAVQATAAKLPPGLDTVLIDSPRFLWFLQETHDDGVMIPGNDVVIQQSDPAGILYSSGTTGRAKAVELTHRNLISSTATLGIVADEVVLLPVPIFHVYGFVFCLRAVLAAQTLVLYTAKRFSAREVLATVERLRVARLALAPPTLLAIVQAAEEDNSVIAHTTTLQVATCGGASVSPELVRRFKLKFPHVCLVQGYGLTETTAGFCRVVGEQESARIGSVGRLSYGAEAKIVHPETGAAQPPGIPGEIWVRGPFVMKGYRGDKDSTSTILDCEGWLRTGDICYIDKDGFIFIVDRLKELIKYKGYQVPPAELENLLQTHPHIEEAAVVPYPDDQAGELPVAFIVRRAGSNLHEAQIKDFVAKQV</sequence>
<dbReference type="EC" id="6.2.1.12" evidence="3"/>
<evidence type="ECO:0000256" key="5">
    <source>
        <dbReference type="ARBA" id="ARBA00022741"/>
    </source>
</evidence>
<gene>
    <name evidence="13" type="ORF">EJB05_28192</name>
</gene>
<name>A0A5J9URA5_9POAL</name>
<dbReference type="Pfam" id="PF13193">
    <property type="entry name" value="AMP-binding_C"/>
    <property type="match status" value="1"/>
</dbReference>
<dbReference type="InterPro" id="IPR045851">
    <property type="entry name" value="AMP-bd_C_sf"/>
</dbReference>
<proteinExistence type="inferred from homology"/>
<dbReference type="Proteomes" id="UP000324897">
    <property type="component" value="Chromosome 2"/>
</dbReference>
<comment type="cofactor">
    <cofactor evidence="1">
        <name>Mg(2+)</name>
        <dbReference type="ChEBI" id="CHEBI:18420"/>
    </cofactor>
</comment>
<dbReference type="GO" id="GO:0009698">
    <property type="term" value="P:phenylpropanoid metabolic process"/>
    <property type="evidence" value="ECO:0007669"/>
    <property type="project" value="UniProtKB-ARBA"/>
</dbReference>
<dbReference type="InterPro" id="IPR042099">
    <property type="entry name" value="ANL_N_sf"/>
</dbReference>
<keyword evidence="4" id="KW-0436">Ligase</keyword>
<keyword evidence="7" id="KW-0460">Magnesium</keyword>
<keyword evidence="6" id="KW-0067">ATP-binding</keyword>
<dbReference type="PROSITE" id="PS00455">
    <property type="entry name" value="AMP_BINDING"/>
    <property type="match status" value="1"/>
</dbReference>
<evidence type="ECO:0000256" key="9">
    <source>
        <dbReference type="ARBA" id="ARBA00034223"/>
    </source>
</evidence>
<dbReference type="OrthoDB" id="10253869at2759"/>
<dbReference type="PANTHER" id="PTHR24096:SF298">
    <property type="entry name" value="4-COUMARATE--COA LIGASE"/>
    <property type="match status" value="1"/>
</dbReference>
<evidence type="ECO:0000256" key="10">
    <source>
        <dbReference type="ARBA" id="ARBA00034252"/>
    </source>
</evidence>
<evidence type="ECO:0000256" key="8">
    <source>
        <dbReference type="ARBA" id="ARBA00034219"/>
    </source>
</evidence>
<evidence type="ECO:0000256" key="4">
    <source>
        <dbReference type="ARBA" id="ARBA00022598"/>
    </source>
</evidence>
<dbReference type="AlphaFoldDB" id="A0A5J9URA5"/>
<protein>
    <recommendedName>
        <fullName evidence="3">4-coumarate--CoA ligase</fullName>
        <ecNumber evidence="3">6.2.1.12</ecNumber>
    </recommendedName>
</protein>
<keyword evidence="14" id="KW-1185">Reference proteome</keyword>